<dbReference type="EMBL" id="KZ678132">
    <property type="protein sequence ID" value="PSN70361.1"/>
    <property type="molecule type" value="Genomic_DNA"/>
</dbReference>
<reference evidence="1 2" key="1">
    <citation type="journal article" date="2018" name="Front. Microbiol.">
        <title>Genome-Wide Analysis of Corynespora cassiicola Leaf Fall Disease Putative Effectors.</title>
        <authorList>
            <person name="Lopez D."/>
            <person name="Ribeiro S."/>
            <person name="Label P."/>
            <person name="Fumanal B."/>
            <person name="Venisse J.S."/>
            <person name="Kohler A."/>
            <person name="de Oliveira R.R."/>
            <person name="Labutti K."/>
            <person name="Lipzen A."/>
            <person name="Lail K."/>
            <person name="Bauer D."/>
            <person name="Ohm R.A."/>
            <person name="Barry K.W."/>
            <person name="Spatafora J."/>
            <person name="Grigoriev I.V."/>
            <person name="Martin F.M."/>
            <person name="Pujade-Renaud V."/>
        </authorList>
    </citation>
    <scope>NUCLEOTIDE SEQUENCE [LARGE SCALE GENOMIC DNA]</scope>
    <source>
        <strain evidence="1 2">Philippines</strain>
    </source>
</reference>
<organism evidence="1 2">
    <name type="scientific">Corynespora cassiicola Philippines</name>
    <dbReference type="NCBI Taxonomy" id="1448308"/>
    <lineage>
        <taxon>Eukaryota</taxon>
        <taxon>Fungi</taxon>
        <taxon>Dikarya</taxon>
        <taxon>Ascomycota</taxon>
        <taxon>Pezizomycotina</taxon>
        <taxon>Dothideomycetes</taxon>
        <taxon>Pleosporomycetidae</taxon>
        <taxon>Pleosporales</taxon>
        <taxon>Corynesporascaceae</taxon>
        <taxon>Corynespora</taxon>
    </lineage>
</organism>
<dbReference type="Proteomes" id="UP000240883">
    <property type="component" value="Unassembled WGS sequence"/>
</dbReference>
<sequence length="139" mass="15318">MESTLICFTYLTKSSGRCSSSTPVTSRNRKASNITYWPQPPHPPFPTHDPTSIRHRHTFTTIPTKIGARSFLTLLSPPCTHPTLPATRPVSRPPKLAIPGITSVASPPSNLPHHIPLHSIITHLHSCHGKTSPNHCRFN</sequence>
<evidence type="ECO:0000313" key="2">
    <source>
        <dbReference type="Proteomes" id="UP000240883"/>
    </source>
</evidence>
<proteinExistence type="predicted"/>
<name>A0A2T2NY60_CORCC</name>
<dbReference type="AlphaFoldDB" id="A0A2T2NY60"/>
<evidence type="ECO:0000313" key="1">
    <source>
        <dbReference type="EMBL" id="PSN70361.1"/>
    </source>
</evidence>
<gene>
    <name evidence="1" type="ORF">BS50DRAFT_311205</name>
</gene>
<protein>
    <submittedName>
        <fullName evidence="1">Uncharacterized protein</fullName>
    </submittedName>
</protein>
<keyword evidence="2" id="KW-1185">Reference proteome</keyword>
<accession>A0A2T2NY60</accession>